<keyword evidence="3" id="KW-1185">Reference proteome</keyword>
<sequence>MWSRDALQHLYPLRYVTFDVTDSVDGTGEGSRDMTSIPEWDTEEQMGGWISRVNLPVPNGDGEEKVAGKGEEKKEH</sequence>
<gene>
    <name evidence="2" type="ORF">NPIL_316011</name>
</gene>
<accession>A0A8X6TIE2</accession>
<proteinExistence type="predicted"/>
<dbReference type="EMBL" id="BMAW01009045">
    <property type="protein sequence ID" value="GFT11745.1"/>
    <property type="molecule type" value="Genomic_DNA"/>
</dbReference>
<reference evidence="2" key="1">
    <citation type="submission" date="2020-08" db="EMBL/GenBank/DDBJ databases">
        <title>Multicomponent nature underlies the extraordinary mechanical properties of spider dragline silk.</title>
        <authorList>
            <person name="Kono N."/>
            <person name="Nakamura H."/>
            <person name="Mori M."/>
            <person name="Yoshida Y."/>
            <person name="Ohtoshi R."/>
            <person name="Malay A.D."/>
            <person name="Moran D.A.P."/>
            <person name="Tomita M."/>
            <person name="Numata K."/>
            <person name="Arakawa K."/>
        </authorList>
    </citation>
    <scope>NUCLEOTIDE SEQUENCE</scope>
</reference>
<feature type="region of interest" description="Disordered" evidence="1">
    <location>
        <begin position="53"/>
        <end position="76"/>
    </location>
</feature>
<evidence type="ECO:0000313" key="3">
    <source>
        <dbReference type="Proteomes" id="UP000887013"/>
    </source>
</evidence>
<feature type="compositionally biased region" description="Basic and acidic residues" evidence="1">
    <location>
        <begin position="62"/>
        <end position="76"/>
    </location>
</feature>
<protein>
    <submittedName>
        <fullName evidence="2">Uncharacterized protein</fullName>
    </submittedName>
</protein>
<name>A0A8X6TIE2_NEPPI</name>
<evidence type="ECO:0000313" key="2">
    <source>
        <dbReference type="EMBL" id="GFT11745.1"/>
    </source>
</evidence>
<dbReference type="AlphaFoldDB" id="A0A8X6TIE2"/>
<comment type="caution">
    <text evidence="2">The sequence shown here is derived from an EMBL/GenBank/DDBJ whole genome shotgun (WGS) entry which is preliminary data.</text>
</comment>
<organism evidence="2 3">
    <name type="scientific">Nephila pilipes</name>
    <name type="common">Giant wood spider</name>
    <name type="synonym">Nephila maculata</name>
    <dbReference type="NCBI Taxonomy" id="299642"/>
    <lineage>
        <taxon>Eukaryota</taxon>
        <taxon>Metazoa</taxon>
        <taxon>Ecdysozoa</taxon>
        <taxon>Arthropoda</taxon>
        <taxon>Chelicerata</taxon>
        <taxon>Arachnida</taxon>
        <taxon>Araneae</taxon>
        <taxon>Araneomorphae</taxon>
        <taxon>Entelegynae</taxon>
        <taxon>Araneoidea</taxon>
        <taxon>Nephilidae</taxon>
        <taxon>Nephila</taxon>
    </lineage>
</organism>
<evidence type="ECO:0000256" key="1">
    <source>
        <dbReference type="SAM" id="MobiDB-lite"/>
    </source>
</evidence>
<dbReference type="Proteomes" id="UP000887013">
    <property type="component" value="Unassembled WGS sequence"/>
</dbReference>